<comment type="caution">
    <text evidence="6">The sequence shown here is derived from an EMBL/GenBank/DDBJ whole genome shotgun (WGS) entry which is preliminary data.</text>
</comment>
<dbReference type="PROSITE" id="PS50932">
    <property type="entry name" value="HTH_LACI_2"/>
    <property type="match status" value="1"/>
</dbReference>
<dbReference type="SUPFAM" id="SSF47413">
    <property type="entry name" value="lambda repressor-like DNA-binding domains"/>
    <property type="match status" value="1"/>
</dbReference>
<dbReference type="OrthoDB" id="9796186at2"/>
<dbReference type="Gene3D" id="3.40.50.2300">
    <property type="match status" value="2"/>
</dbReference>
<name>G5ICZ0_9FIRM</name>
<reference evidence="6 7" key="1">
    <citation type="submission" date="2011-08" db="EMBL/GenBank/DDBJ databases">
        <title>The Genome Sequence of Clostridium hathewayi WAL-18680.</title>
        <authorList>
            <consortium name="The Broad Institute Genome Sequencing Platform"/>
            <person name="Earl A."/>
            <person name="Ward D."/>
            <person name="Feldgarden M."/>
            <person name="Gevers D."/>
            <person name="Finegold S.M."/>
            <person name="Summanen P.H."/>
            <person name="Molitoris D.R."/>
            <person name="Song M."/>
            <person name="Daigneault M."/>
            <person name="Allen-Vercoe E."/>
            <person name="Young S.K."/>
            <person name="Zeng Q."/>
            <person name="Gargeya S."/>
            <person name="Fitzgerald M."/>
            <person name="Haas B."/>
            <person name="Abouelleil A."/>
            <person name="Alvarado L."/>
            <person name="Arachchi H.M."/>
            <person name="Berlin A."/>
            <person name="Brown A."/>
            <person name="Chapman S.B."/>
            <person name="Chen Z."/>
            <person name="Dunbar C."/>
            <person name="Freedman E."/>
            <person name="Gearin G."/>
            <person name="Gellesch M."/>
            <person name="Goldberg J."/>
            <person name="Griggs A."/>
            <person name="Gujja S."/>
            <person name="Heiman D."/>
            <person name="Howarth C."/>
            <person name="Larson L."/>
            <person name="Lui A."/>
            <person name="MacDonald P.J.P."/>
            <person name="Montmayeur A."/>
            <person name="Murphy C."/>
            <person name="Neiman D."/>
            <person name="Pearson M."/>
            <person name="Priest M."/>
            <person name="Roberts A."/>
            <person name="Saif S."/>
            <person name="Shea T."/>
            <person name="Shenoy N."/>
            <person name="Sisk P."/>
            <person name="Stolte C."/>
            <person name="Sykes S."/>
            <person name="Wortman J."/>
            <person name="Nusbaum C."/>
            <person name="Birren B."/>
        </authorList>
    </citation>
    <scope>NUCLEOTIDE SEQUENCE [LARGE SCALE GENOMIC DNA]</scope>
    <source>
        <strain evidence="6 7">WAL-18680</strain>
    </source>
</reference>
<dbReference type="InterPro" id="IPR046335">
    <property type="entry name" value="LacI/GalR-like_sensor"/>
</dbReference>
<dbReference type="CDD" id="cd06267">
    <property type="entry name" value="PBP1_LacI_sugar_binding-like"/>
    <property type="match status" value="1"/>
</dbReference>
<proteinExistence type="predicted"/>
<dbReference type="PANTHER" id="PTHR30146:SF24">
    <property type="entry name" value="XYLOSE OPERON REGULATORY PROTEIN"/>
    <property type="match status" value="1"/>
</dbReference>
<dbReference type="Gene3D" id="1.10.260.40">
    <property type="entry name" value="lambda repressor-like DNA-binding domains"/>
    <property type="match status" value="1"/>
</dbReference>
<accession>G5ICZ0</accession>
<dbReference type="Proteomes" id="UP000005384">
    <property type="component" value="Unassembled WGS sequence"/>
</dbReference>
<feature type="domain" description="HTH cro/C1-type" evidence="5">
    <location>
        <begin position="3"/>
        <end position="41"/>
    </location>
</feature>
<evidence type="ECO:0000313" key="6">
    <source>
        <dbReference type="EMBL" id="EHI60558.1"/>
    </source>
</evidence>
<dbReference type="GO" id="GO:0003700">
    <property type="term" value="F:DNA-binding transcription factor activity"/>
    <property type="evidence" value="ECO:0007669"/>
    <property type="project" value="TreeGrafter"/>
</dbReference>
<dbReference type="AlphaFoldDB" id="G5ICZ0"/>
<dbReference type="SMART" id="SM00354">
    <property type="entry name" value="HTH_LACI"/>
    <property type="match status" value="1"/>
</dbReference>
<gene>
    <name evidence="6" type="ORF">HMPREF9473_01367</name>
</gene>
<dbReference type="CDD" id="cd01392">
    <property type="entry name" value="HTH_LacI"/>
    <property type="match status" value="1"/>
</dbReference>
<dbReference type="Pfam" id="PF00356">
    <property type="entry name" value="LacI"/>
    <property type="match status" value="1"/>
</dbReference>
<dbReference type="PATRIC" id="fig|742737.3.peg.1378"/>
<dbReference type="InterPro" id="IPR000843">
    <property type="entry name" value="HTH_LacI"/>
</dbReference>
<evidence type="ECO:0000259" key="4">
    <source>
        <dbReference type="PROSITE" id="PS50932"/>
    </source>
</evidence>
<dbReference type="PANTHER" id="PTHR30146">
    <property type="entry name" value="LACI-RELATED TRANSCRIPTIONAL REPRESSOR"/>
    <property type="match status" value="1"/>
</dbReference>
<dbReference type="InterPro" id="IPR010982">
    <property type="entry name" value="Lambda_DNA-bd_dom_sf"/>
</dbReference>
<keyword evidence="7" id="KW-1185">Reference proteome</keyword>
<organism evidence="6 7">
    <name type="scientific">Hungatella hathewayi WAL-18680</name>
    <dbReference type="NCBI Taxonomy" id="742737"/>
    <lineage>
        <taxon>Bacteria</taxon>
        <taxon>Bacillati</taxon>
        <taxon>Bacillota</taxon>
        <taxon>Clostridia</taxon>
        <taxon>Lachnospirales</taxon>
        <taxon>Lachnospiraceae</taxon>
        <taxon>Hungatella</taxon>
    </lineage>
</organism>
<protein>
    <submittedName>
        <fullName evidence="6">Uncharacterized protein</fullName>
    </submittedName>
</protein>
<evidence type="ECO:0000259" key="5">
    <source>
        <dbReference type="PROSITE" id="PS50943"/>
    </source>
</evidence>
<evidence type="ECO:0000313" key="7">
    <source>
        <dbReference type="Proteomes" id="UP000005384"/>
    </source>
</evidence>
<dbReference type="HOGENOM" id="CLU_037628_6_2_9"/>
<feature type="domain" description="HTH lacI-type" evidence="4">
    <location>
        <begin position="2"/>
        <end position="40"/>
    </location>
</feature>
<keyword evidence="2" id="KW-0238">DNA-binding</keyword>
<evidence type="ECO:0000256" key="3">
    <source>
        <dbReference type="ARBA" id="ARBA00023163"/>
    </source>
</evidence>
<dbReference type="Pfam" id="PF13377">
    <property type="entry name" value="Peripla_BP_3"/>
    <property type="match status" value="1"/>
</dbReference>
<keyword evidence="1" id="KW-0805">Transcription regulation</keyword>
<dbReference type="GO" id="GO:0000976">
    <property type="term" value="F:transcription cis-regulatory region binding"/>
    <property type="evidence" value="ECO:0007669"/>
    <property type="project" value="TreeGrafter"/>
</dbReference>
<dbReference type="EMBL" id="ADLN01000014">
    <property type="protein sequence ID" value="EHI60558.1"/>
    <property type="molecule type" value="Genomic_DNA"/>
</dbReference>
<dbReference type="InterPro" id="IPR028082">
    <property type="entry name" value="Peripla_BP_I"/>
</dbReference>
<dbReference type="InterPro" id="IPR001387">
    <property type="entry name" value="Cro/C1-type_HTH"/>
</dbReference>
<sequence length="342" mass="38835">MVTLKQIADMLGVSPTTVSNVINGRAGKMSAETRQRIEEALWQNHYEIPLKTSSSTSEETLVAAAFYMGGYRNVLMDPFCGELLGAIEQELKASGCRLIYDVPNEHEDEDLYRLFSPWNVRGGILLGYEPDKCRALQRRISKPLVFIDSYFGDGEESYDNIGLQDYEGACEMTSYLLKLGHRSIAFFCDQKPPIASSGERFRGFCDTLAGSGITFSDEDYYFLPSDKNLRFEVLRQFARKSRKRYTAAFFTSDFYANESINIFFSQGLHVPDELSVTGFDDNIYARLSRPMLTTIRQSPTDKGRMAVKLLMQRIRGEEEPLHTVQLPTELIVRESVRNIGSF</sequence>
<keyword evidence="3" id="KW-0804">Transcription</keyword>
<evidence type="ECO:0000256" key="1">
    <source>
        <dbReference type="ARBA" id="ARBA00023015"/>
    </source>
</evidence>
<dbReference type="SUPFAM" id="SSF53822">
    <property type="entry name" value="Periplasmic binding protein-like I"/>
    <property type="match status" value="1"/>
</dbReference>
<dbReference type="PROSITE" id="PS50943">
    <property type="entry name" value="HTH_CROC1"/>
    <property type="match status" value="1"/>
</dbReference>
<evidence type="ECO:0000256" key="2">
    <source>
        <dbReference type="ARBA" id="ARBA00023125"/>
    </source>
</evidence>